<keyword evidence="2" id="KW-0732">Signal</keyword>
<dbReference type="InterPro" id="IPR027268">
    <property type="entry name" value="Peptidase_M4/M1_CTD_sf"/>
</dbReference>
<evidence type="ECO:0000313" key="5">
    <source>
        <dbReference type="Proteomes" id="UP001596175"/>
    </source>
</evidence>
<dbReference type="Proteomes" id="UP001596175">
    <property type="component" value="Unassembled WGS sequence"/>
</dbReference>
<dbReference type="RefSeq" id="WP_378020513.1">
    <property type="nucleotide sequence ID" value="NZ_JBHSKG010000003.1"/>
</dbReference>
<dbReference type="SUPFAM" id="SSF55486">
    <property type="entry name" value="Metalloproteases ('zincins'), catalytic domain"/>
    <property type="match status" value="1"/>
</dbReference>
<reference evidence="5" key="1">
    <citation type="journal article" date="2019" name="Int. J. Syst. Evol. Microbiol.">
        <title>The Global Catalogue of Microorganisms (GCM) 10K type strain sequencing project: providing services to taxonomists for standard genome sequencing and annotation.</title>
        <authorList>
            <consortium name="The Broad Institute Genomics Platform"/>
            <consortium name="The Broad Institute Genome Sequencing Center for Infectious Disease"/>
            <person name="Wu L."/>
            <person name="Ma J."/>
        </authorList>
    </citation>
    <scope>NUCLEOTIDE SEQUENCE [LARGE SCALE GENOMIC DNA]</scope>
    <source>
        <strain evidence="5">XZYJ18</strain>
    </source>
</reference>
<feature type="region of interest" description="Disordered" evidence="1">
    <location>
        <begin position="208"/>
        <end position="227"/>
    </location>
</feature>
<feature type="domain" description="Peptidase M1 membrane alanine aminopeptidase" evidence="3">
    <location>
        <begin position="323"/>
        <end position="367"/>
    </location>
</feature>
<dbReference type="PROSITE" id="PS51257">
    <property type="entry name" value="PROKAR_LIPOPROTEIN"/>
    <property type="match status" value="1"/>
</dbReference>
<evidence type="ECO:0000259" key="3">
    <source>
        <dbReference type="Pfam" id="PF01433"/>
    </source>
</evidence>
<name>A0ABV9ZC63_9PSEU</name>
<feature type="signal peptide" evidence="2">
    <location>
        <begin position="1"/>
        <end position="21"/>
    </location>
</feature>
<proteinExistence type="predicted"/>
<dbReference type="EMBL" id="JBHSKG010000003">
    <property type="protein sequence ID" value="MFC5138305.1"/>
    <property type="molecule type" value="Genomic_DNA"/>
</dbReference>
<dbReference type="GO" id="GO:0004177">
    <property type="term" value="F:aminopeptidase activity"/>
    <property type="evidence" value="ECO:0007669"/>
    <property type="project" value="UniProtKB-KW"/>
</dbReference>
<keyword evidence="4" id="KW-0031">Aminopeptidase</keyword>
<keyword evidence="4" id="KW-0645">Protease</keyword>
<evidence type="ECO:0000313" key="4">
    <source>
        <dbReference type="EMBL" id="MFC5138305.1"/>
    </source>
</evidence>
<dbReference type="InterPro" id="IPR014782">
    <property type="entry name" value="Peptidase_M1_dom"/>
</dbReference>
<dbReference type="Gene3D" id="1.10.390.10">
    <property type="entry name" value="Neutral Protease Domain 2"/>
    <property type="match status" value="1"/>
</dbReference>
<protein>
    <submittedName>
        <fullName evidence="4">M1 family aminopeptidase</fullName>
    </submittedName>
</protein>
<evidence type="ECO:0000256" key="1">
    <source>
        <dbReference type="SAM" id="MobiDB-lite"/>
    </source>
</evidence>
<feature type="chain" id="PRO_5045377855" evidence="2">
    <location>
        <begin position="22"/>
        <end position="470"/>
    </location>
</feature>
<dbReference type="Pfam" id="PF01433">
    <property type="entry name" value="Peptidase_M1"/>
    <property type="match status" value="1"/>
</dbReference>
<accession>A0ABV9ZC63</accession>
<keyword evidence="5" id="KW-1185">Reference proteome</keyword>
<organism evidence="4 5">
    <name type="scientific">Actinomycetospora rhizophila</name>
    <dbReference type="NCBI Taxonomy" id="1416876"/>
    <lineage>
        <taxon>Bacteria</taxon>
        <taxon>Bacillati</taxon>
        <taxon>Actinomycetota</taxon>
        <taxon>Actinomycetes</taxon>
        <taxon>Pseudonocardiales</taxon>
        <taxon>Pseudonocardiaceae</taxon>
        <taxon>Actinomycetospora</taxon>
    </lineage>
</organism>
<keyword evidence="4" id="KW-0378">Hydrolase</keyword>
<sequence length="470" mass="50297">MIPARLRAIGVVVASSLLVLAGCADTPSAPAAAWPQRPVVRLAFDVAPDLRSVAGRETVSLTLGRRVCELVFRAWPNKPSAARAGNQLEVTGAIVDGRHVQPRVLPAGAPDGVPGTLVELPLPQCVPAGEEIRAELDFALRLGENADERLGVSPETGTAWFGSGFPLLAWVRGQGWAREDAVDIAGETATSEVFRLSDLTVSVPDGMRVAGTGQAQGERPGPRAGTRTHRFSADAVRDVAVAVGRYEVLERDITGTRLHLFTPVDGTRVEPEQWAGELDRALQRLTGRFGRFPYPDLWVAIAPAQSSGIEFPGALQFGDTRPENLTGLATHELAHQWFYGLVGGNQARDPWLDEAFASYAEASLGGATDRSYYDLEAIPDRVRGDLGDPMAEWGDRGFGTYYQGVYRQGAAALLAARAQAGPDRFDAALRGHIARHAHAVTRPADVAAAFDDLPDVLDLLRRYGALPPAG</sequence>
<gene>
    <name evidence="4" type="ORF">ACFPK1_08700</name>
</gene>
<comment type="caution">
    <text evidence="4">The sequence shown here is derived from an EMBL/GenBank/DDBJ whole genome shotgun (WGS) entry which is preliminary data.</text>
</comment>
<evidence type="ECO:0000256" key="2">
    <source>
        <dbReference type="SAM" id="SignalP"/>
    </source>
</evidence>